<comment type="caution">
    <text evidence="7">The sequence shown here is derived from an EMBL/GenBank/DDBJ whole genome shotgun (WGS) entry which is preliminary data.</text>
</comment>
<dbReference type="InterPro" id="IPR012921">
    <property type="entry name" value="SPOC_C"/>
</dbReference>
<name>A0AAW1KSI3_SAPOF</name>
<feature type="domain" description="RRM" evidence="6">
    <location>
        <begin position="232"/>
        <end position="305"/>
    </location>
</feature>
<keyword evidence="2 4" id="KW-0694">RNA-binding</keyword>
<feature type="domain" description="RRM" evidence="6">
    <location>
        <begin position="19"/>
        <end position="91"/>
    </location>
</feature>
<evidence type="ECO:0000259" key="6">
    <source>
        <dbReference type="PROSITE" id="PS50102"/>
    </source>
</evidence>
<keyword evidence="8" id="KW-1185">Reference proteome</keyword>
<feature type="domain" description="RRM" evidence="6">
    <location>
        <begin position="96"/>
        <end position="168"/>
    </location>
</feature>
<dbReference type="InterPro" id="IPR000504">
    <property type="entry name" value="RRM_dom"/>
</dbReference>
<evidence type="ECO:0000256" key="2">
    <source>
        <dbReference type="ARBA" id="ARBA00022884"/>
    </source>
</evidence>
<feature type="compositionally biased region" description="Polar residues" evidence="5">
    <location>
        <begin position="699"/>
        <end position="713"/>
    </location>
</feature>
<accession>A0AAW1KSI3</accession>
<dbReference type="PROSITE" id="PS50102">
    <property type="entry name" value="RRM"/>
    <property type="match status" value="3"/>
</dbReference>
<comment type="subcellular location">
    <subcellularLocation>
        <location evidence="1">Nucleus</location>
    </subcellularLocation>
</comment>
<feature type="region of interest" description="Disordered" evidence="5">
    <location>
        <begin position="745"/>
        <end position="775"/>
    </location>
</feature>
<evidence type="ECO:0000256" key="3">
    <source>
        <dbReference type="ARBA" id="ARBA00023242"/>
    </source>
</evidence>
<proteinExistence type="predicted"/>
<feature type="region of interest" description="Disordered" evidence="5">
    <location>
        <begin position="686"/>
        <end position="715"/>
    </location>
</feature>
<dbReference type="Pfam" id="PF07744">
    <property type="entry name" value="SPOC"/>
    <property type="match status" value="1"/>
</dbReference>
<dbReference type="CDD" id="cd00590">
    <property type="entry name" value="RRM_SF"/>
    <property type="match status" value="2"/>
</dbReference>
<protein>
    <recommendedName>
        <fullName evidence="6">RRM domain-containing protein</fullName>
    </recommendedName>
</protein>
<dbReference type="GO" id="GO:0005634">
    <property type="term" value="C:nucleus"/>
    <property type="evidence" value="ECO:0007669"/>
    <property type="project" value="UniProtKB-SubCell"/>
</dbReference>
<feature type="region of interest" description="Disordered" evidence="5">
    <location>
        <begin position="955"/>
        <end position="975"/>
    </location>
</feature>
<dbReference type="InterPro" id="IPR035979">
    <property type="entry name" value="RBD_domain_sf"/>
</dbReference>
<feature type="region of interest" description="Disordered" evidence="5">
    <location>
        <begin position="207"/>
        <end position="230"/>
    </location>
</feature>
<dbReference type="SUPFAM" id="SSF54928">
    <property type="entry name" value="RNA-binding domain, RBD"/>
    <property type="match status" value="2"/>
</dbReference>
<dbReference type="InterPro" id="IPR012677">
    <property type="entry name" value="Nucleotide-bd_a/b_plait_sf"/>
</dbReference>
<evidence type="ECO:0000313" key="7">
    <source>
        <dbReference type="EMBL" id="KAK9725132.1"/>
    </source>
</evidence>
<evidence type="ECO:0000256" key="4">
    <source>
        <dbReference type="PROSITE-ProRule" id="PRU00176"/>
    </source>
</evidence>
<dbReference type="EMBL" id="JBDFQZ010000005">
    <property type="protein sequence ID" value="KAK9725131.1"/>
    <property type="molecule type" value="Genomic_DNA"/>
</dbReference>
<keyword evidence="3" id="KW-0539">Nucleus</keyword>
<dbReference type="SMART" id="SM00360">
    <property type="entry name" value="RRM"/>
    <property type="match status" value="3"/>
</dbReference>
<evidence type="ECO:0000256" key="1">
    <source>
        <dbReference type="ARBA" id="ARBA00004123"/>
    </source>
</evidence>
<dbReference type="PANTHER" id="PTHR23189">
    <property type="entry name" value="RNA RECOGNITION MOTIF-CONTAINING"/>
    <property type="match status" value="1"/>
</dbReference>
<evidence type="ECO:0000313" key="8">
    <source>
        <dbReference type="Proteomes" id="UP001443914"/>
    </source>
</evidence>
<reference evidence="7 8" key="1">
    <citation type="submission" date="2024-03" db="EMBL/GenBank/DDBJ databases">
        <title>WGS assembly of Saponaria officinalis var. Norfolk2.</title>
        <authorList>
            <person name="Jenkins J."/>
            <person name="Shu S."/>
            <person name="Grimwood J."/>
            <person name="Barry K."/>
            <person name="Goodstein D."/>
            <person name="Schmutz J."/>
            <person name="Leebens-Mack J."/>
            <person name="Osbourn A."/>
        </authorList>
    </citation>
    <scope>NUCLEOTIDE SEQUENCE [LARGE SCALE GENOMIC DNA]</scope>
    <source>
        <strain evidence="8">cv. Norfolk2</strain>
        <strain evidence="7">JIC</strain>
        <tissue evidence="7">Leaf</tissue>
    </source>
</reference>
<dbReference type="EMBL" id="JBDFQZ010000005">
    <property type="protein sequence ID" value="KAK9725132.1"/>
    <property type="molecule type" value="Genomic_DNA"/>
</dbReference>
<dbReference type="GO" id="GO:0003723">
    <property type="term" value="F:RNA binding"/>
    <property type="evidence" value="ECO:0007669"/>
    <property type="project" value="UniProtKB-UniRule"/>
</dbReference>
<dbReference type="Proteomes" id="UP001443914">
    <property type="component" value="Unassembled WGS sequence"/>
</dbReference>
<dbReference type="Pfam" id="PF00076">
    <property type="entry name" value="RRM_1"/>
    <property type="match status" value="3"/>
</dbReference>
<dbReference type="AlphaFoldDB" id="A0AAW1KSI3"/>
<organism evidence="7 8">
    <name type="scientific">Saponaria officinalis</name>
    <name type="common">Common soapwort</name>
    <name type="synonym">Lychnis saponaria</name>
    <dbReference type="NCBI Taxonomy" id="3572"/>
    <lineage>
        <taxon>Eukaryota</taxon>
        <taxon>Viridiplantae</taxon>
        <taxon>Streptophyta</taxon>
        <taxon>Embryophyta</taxon>
        <taxon>Tracheophyta</taxon>
        <taxon>Spermatophyta</taxon>
        <taxon>Magnoliopsida</taxon>
        <taxon>eudicotyledons</taxon>
        <taxon>Gunneridae</taxon>
        <taxon>Pentapetalae</taxon>
        <taxon>Caryophyllales</taxon>
        <taxon>Caryophyllaceae</taxon>
        <taxon>Caryophylleae</taxon>
        <taxon>Saponaria</taxon>
    </lineage>
</organism>
<sequence>MLMNPRKPGYGPESDPPSSHLWVGNLPFDIAESELMAIFEKHGVIDGITCYASRSYAFVYYRRVEDAVAAKDVLQGFVLNGNSIKIEFAKPAKPSKNVWVGGFSSAVTKEKLEEELSKYGKIEDFKFIRDRNSALVEFVRIEDASAAVKNMNGLQIGDDYIRVDFLRSHPARRDQTDFMEMGSAQFKGMGGFDPTWINPDLMRNYPDPTYAGHKRPQPSQSVGGRRGDNPSKVLWVGYPPSVIVDEEMLHNAMILHGEIERIKCYHGRNYSFVEFRSIEEARRAKEALQGRLFNDPRIVIMFSNSNSAPGKDFDPNISGLRGQRPDMFGNKGPFRPPLMDMFPPMAPNSFAGANGRLGRGMIRPFGPGGNLDPLLPTPDFHDSSMHSSMSDLSAKPPVGMNQRNLSPSAAGLLPSPALPGRSSYKTSGWDVLDPNLPVRESKRSRTDGPMFHDPSLTAAHPDEYADQPYGSGTPFGGGAFARGQAESGLGFRDVGVPKGHAQGRGIDDYVWRGVIAKGGTPVCHARCIPLGKELEFELPEVVNCSARTGLDMLAKHYAGAFGFDIVFFLPDSEDDFANYTEFLRYLGSKDRAGVAKLDDGTTLFLVPPSNFLTDVLKVTGPERLYGVVLKLQPTQPSVAPSLQQFHQPSLPMQRTDRQLVPSTHEYPVPKQEFPVHPEYSTAAPQLAIPPKPAAHPTASALQAQSNDSFSSPSRPALSLTPELIASLQSIQSAALSSVAQAAQTHVSGSTTSHSWNQQPRVPEQTGQSSQQFGMQPYHNSPMTNNFQSFPTNQNFSSHQVPSLPENMAMQNHAYNPQDQGSVASRPTLTHPVTTLGQQFVPQTQGSQPYPVEPPRNVQQGYAMMHATPAASYSVADNQQPYNPGSYPNQLHESDTSRPEINLAGLLGITKSEPPNLVERFHSAPSGVGQGTAEVEVDKNQRYQSTLQFAASLLQQLQQKQLQQQQQGSSNMGNQQ</sequence>
<dbReference type="Gene3D" id="3.30.70.330">
    <property type="match status" value="3"/>
</dbReference>
<evidence type="ECO:0000256" key="5">
    <source>
        <dbReference type="SAM" id="MobiDB-lite"/>
    </source>
</evidence>
<gene>
    <name evidence="7" type="ORF">RND81_05G124300</name>
</gene>
<feature type="region of interest" description="Disordered" evidence="5">
    <location>
        <begin position="369"/>
        <end position="430"/>
    </location>
</feature>
<dbReference type="FunFam" id="3.30.70.330:FF:000415">
    <property type="entry name" value="Flowering time control protein FPA"/>
    <property type="match status" value="1"/>
</dbReference>